<name>A0A0D6PKZ9_9PROT</name>
<dbReference type="GO" id="GO:0006426">
    <property type="term" value="P:glycyl-tRNA aminoacylation"/>
    <property type="evidence" value="ECO:0007669"/>
    <property type="project" value="UniProtKB-UniRule"/>
</dbReference>
<dbReference type="HAMAP" id="MF_00255">
    <property type="entry name" value="Gly_tRNA_synth_beta"/>
    <property type="match status" value="1"/>
</dbReference>
<keyword evidence="14" id="KW-1185">Reference proteome</keyword>
<dbReference type="InterPro" id="IPR006194">
    <property type="entry name" value="Gly-tRNA-synth_heterodimer"/>
</dbReference>
<evidence type="ECO:0000313" key="13">
    <source>
        <dbReference type="EMBL" id="GAN81888.1"/>
    </source>
</evidence>
<dbReference type="STRING" id="1120923.SAMN02746095_02444"/>
<evidence type="ECO:0000256" key="6">
    <source>
        <dbReference type="ARBA" id="ARBA00022741"/>
    </source>
</evidence>
<comment type="caution">
    <text evidence="13">The sequence shown here is derived from an EMBL/GenBank/DDBJ whole genome shotgun (WGS) entry which is preliminary data.</text>
</comment>
<dbReference type="Proteomes" id="UP000032668">
    <property type="component" value="Unassembled WGS sequence"/>
</dbReference>
<dbReference type="GO" id="GO:0005829">
    <property type="term" value="C:cytosol"/>
    <property type="evidence" value="ECO:0007669"/>
    <property type="project" value="TreeGrafter"/>
</dbReference>
<dbReference type="NCBIfam" id="TIGR00211">
    <property type="entry name" value="glyS"/>
    <property type="match status" value="1"/>
</dbReference>
<dbReference type="EC" id="6.1.1.14" evidence="11"/>
<dbReference type="Pfam" id="PF05746">
    <property type="entry name" value="DALR_1"/>
    <property type="match status" value="1"/>
</dbReference>
<comment type="similarity">
    <text evidence="2 11">Belongs to the class-II aminoacyl-tRNA synthetase family.</text>
</comment>
<dbReference type="GO" id="GO:0004820">
    <property type="term" value="F:glycine-tRNA ligase activity"/>
    <property type="evidence" value="ECO:0007669"/>
    <property type="project" value="UniProtKB-UniRule"/>
</dbReference>
<comment type="catalytic activity">
    <reaction evidence="10 11">
        <text>tRNA(Gly) + glycine + ATP = glycyl-tRNA(Gly) + AMP + diphosphate</text>
        <dbReference type="Rhea" id="RHEA:16013"/>
        <dbReference type="Rhea" id="RHEA-COMP:9664"/>
        <dbReference type="Rhea" id="RHEA-COMP:9683"/>
        <dbReference type="ChEBI" id="CHEBI:30616"/>
        <dbReference type="ChEBI" id="CHEBI:33019"/>
        <dbReference type="ChEBI" id="CHEBI:57305"/>
        <dbReference type="ChEBI" id="CHEBI:78442"/>
        <dbReference type="ChEBI" id="CHEBI:78522"/>
        <dbReference type="ChEBI" id="CHEBI:456215"/>
        <dbReference type="EC" id="6.1.1.14"/>
    </reaction>
</comment>
<dbReference type="PANTHER" id="PTHR30075">
    <property type="entry name" value="GLYCYL-TRNA SYNTHETASE"/>
    <property type="match status" value="1"/>
</dbReference>
<accession>A0A0D6PKZ9</accession>
<dbReference type="OrthoDB" id="9775440at2"/>
<evidence type="ECO:0000256" key="10">
    <source>
        <dbReference type="ARBA" id="ARBA00047937"/>
    </source>
</evidence>
<proteinExistence type="inferred from homology"/>
<evidence type="ECO:0000256" key="9">
    <source>
        <dbReference type="ARBA" id="ARBA00023146"/>
    </source>
</evidence>
<evidence type="ECO:0000256" key="11">
    <source>
        <dbReference type="HAMAP-Rule" id="MF_00255"/>
    </source>
</evidence>
<dbReference type="EMBL" id="BANC01000124">
    <property type="protein sequence ID" value="GAN81888.1"/>
    <property type="molecule type" value="Genomic_DNA"/>
</dbReference>
<dbReference type="PANTHER" id="PTHR30075:SF2">
    <property type="entry name" value="GLYCINE--TRNA LIGASE, CHLOROPLASTIC_MITOCHONDRIAL 2"/>
    <property type="match status" value="1"/>
</dbReference>
<feature type="domain" description="DALR anticodon binding" evidence="12">
    <location>
        <begin position="561"/>
        <end position="656"/>
    </location>
</feature>
<dbReference type="GO" id="GO:0004814">
    <property type="term" value="F:arginine-tRNA ligase activity"/>
    <property type="evidence" value="ECO:0007669"/>
    <property type="project" value="InterPro"/>
</dbReference>
<dbReference type="RefSeq" id="WP_048880272.1">
    <property type="nucleotide sequence ID" value="NZ_BANC01000124.1"/>
</dbReference>
<keyword evidence="8 11" id="KW-0648">Protein biosynthesis</keyword>
<keyword evidence="5 11" id="KW-0436">Ligase</keyword>
<protein>
    <recommendedName>
        <fullName evidence="11">Glycine--tRNA ligase beta subunit</fullName>
        <ecNumber evidence="11">6.1.1.14</ecNumber>
    </recommendedName>
    <alternativeName>
        <fullName evidence="11">Glycyl-tRNA synthetase beta subunit</fullName>
        <shortName evidence="11">GlyRS</shortName>
    </alternativeName>
</protein>
<gene>
    <name evidence="11" type="primary">glyS</name>
    <name evidence="13" type="ORF">Aam_126_017</name>
</gene>
<evidence type="ECO:0000313" key="14">
    <source>
        <dbReference type="Proteomes" id="UP000032668"/>
    </source>
</evidence>
<dbReference type="Pfam" id="PF02092">
    <property type="entry name" value="tRNA_synt_2f"/>
    <property type="match status" value="1"/>
</dbReference>
<keyword evidence="4 11" id="KW-0963">Cytoplasm</keyword>
<dbReference type="AlphaFoldDB" id="A0A0D6PKZ9"/>
<keyword evidence="9 11" id="KW-0030">Aminoacyl-tRNA synthetase</keyword>
<evidence type="ECO:0000256" key="7">
    <source>
        <dbReference type="ARBA" id="ARBA00022840"/>
    </source>
</evidence>
<dbReference type="InterPro" id="IPR008909">
    <property type="entry name" value="DALR_anticod-bd"/>
</dbReference>
<dbReference type="GO" id="GO:0005524">
    <property type="term" value="F:ATP binding"/>
    <property type="evidence" value="ECO:0007669"/>
    <property type="project" value="UniProtKB-UniRule"/>
</dbReference>
<organism evidence="13 14">
    <name type="scientific">Acidocella aminolytica 101 = DSM 11237</name>
    <dbReference type="NCBI Taxonomy" id="1120923"/>
    <lineage>
        <taxon>Bacteria</taxon>
        <taxon>Pseudomonadati</taxon>
        <taxon>Pseudomonadota</taxon>
        <taxon>Alphaproteobacteria</taxon>
        <taxon>Acetobacterales</taxon>
        <taxon>Acidocellaceae</taxon>
        <taxon>Acidocella</taxon>
    </lineage>
</organism>
<dbReference type="GO" id="GO:0006420">
    <property type="term" value="P:arginyl-tRNA aminoacylation"/>
    <property type="evidence" value="ECO:0007669"/>
    <property type="project" value="InterPro"/>
</dbReference>
<dbReference type="PRINTS" id="PR01045">
    <property type="entry name" value="TRNASYNTHGB"/>
</dbReference>
<evidence type="ECO:0000256" key="1">
    <source>
        <dbReference type="ARBA" id="ARBA00004496"/>
    </source>
</evidence>
<keyword evidence="7 11" id="KW-0067">ATP-binding</keyword>
<evidence type="ECO:0000256" key="8">
    <source>
        <dbReference type="ARBA" id="ARBA00022917"/>
    </source>
</evidence>
<evidence type="ECO:0000256" key="4">
    <source>
        <dbReference type="ARBA" id="ARBA00022490"/>
    </source>
</evidence>
<reference evidence="13 14" key="1">
    <citation type="submission" date="2012-11" db="EMBL/GenBank/DDBJ databases">
        <title>Whole genome sequence of Acidocella aminolytica 101 = DSM 11237.</title>
        <authorList>
            <person name="Azuma Y."/>
            <person name="Higashiura N."/>
            <person name="Hirakawa H."/>
            <person name="Matsushita K."/>
        </authorList>
    </citation>
    <scope>NUCLEOTIDE SEQUENCE [LARGE SCALE GENOMIC DNA]</scope>
    <source>
        <strain evidence="14">101 / DSM 11237</strain>
    </source>
</reference>
<evidence type="ECO:0000256" key="5">
    <source>
        <dbReference type="ARBA" id="ARBA00022598"/>
    </source>
</evidence>
<comment type="subunit">
    <text evidence="3 11">Tetramer of two alpha and two beta subunits.</text>
</comment>
<evidence type="ECO:0000259" key="12">
    <source>
        <dbReference type="Pfam" id="PF05746"/>
    </source>
</evidence>
<evidence type="ECO:0000256" key="2">
    <source>
        <dbReference type="ARBA" id="ARBA00008226"/>
    </source>
</evidence>
<comment type="subcellular location">
    <subcellularLocation>
        <location evidence="1 11">Cytoplasm</location>
    </subcellularLocation>
</comment>
<dbReference type="SUPFAM" id="SSF109604">
    <property type="entry name" value="HD-domain/PDEase-like"/>
    <property type="match status" value="1"/>
</dbReference>
<sequence length="672" mass="73067">MAEFFIELFSEEIPARMQAGAAAQLEGICAQALKPLNIDVKQTYFGPRRIALAAEVALEVPASAVAERGPRLTAPEQALAGFLRKHGAAKEDLVQQGDFWVLNKHSPAQPAAGFIAATLPDLLAKLPWPKSMRWGSGGEFAWVRPLRRVTCLLDGAVVPFKLGPVGTGNQTEGHRVHGPGPFEISSAAVWEETLREHHVIATPQERRAKIAEGIEEAAAKLNLTVAPDEGLLDEVTGLAEWPVALIGRIDPEFMELPPEVRELSMKINQKYFALRDAAGKPAPYFAFIANLVAEDGGAAIIAGNERVLRARLSDARHFWSLDIKAPLITLLPKLEKITFHAKIGTQYQRTIRISELAQLIAAKLAPQDAEAANLARLAGMLCKADLVTGMVGEFPELQGIMGGYYVAHQNAGQTQGSAIGEAIRSHYQPKGPSDDVPTGTVAVAVALADKLDTLREFFIIGEKPTGSGDPFALRRCALGVIRIILENDLRLNLHPLLGKAGPELFGFVIERLRVKLRGEGKRFDVLDAVLAAGEDDDLVRLMKRVEALEAMLRTEDGKNLLAAYKRAANILKIENAKDGPHEDAPDAAFFSQDDERALAEKVEAVALAPLLAAEDYETAMSRLATLRPVIDAFFEKVTVNAESPDLRRNRLRLLARFTGAVNQVADFSRIEG</sequence>
<dbReference type="PROSITE" id="PS50861">
    <property type="entry name" value="AA_TRNA_LIGASE_II_GLYAB"/>
    <property type="match status" value="1"/>
</dbReference>
<evidence type="ECO:0000256" key="3">
    <source>
        <dbReference type="ARBA" id="ARBA00011209"/>
    </source>
</evidence>
<keyword evidence="6 11" id="KW-0547">Nucleotide-binding</keyword>
<dbReference type="InterPro" id="IPR015944">
    <property type="entry name" value="Gly-tRNA-synth_bsu"/>
</dbReference>